<dbReference type="RefSeq" id="XP_041162793.1">
    <property type="nucleotide sequence ID" value="XM_041306178.1"/>
</dbReference>
<sequence>MDCATTLIFQPDTGIPEFAGRGAQYFEIESIHEPAAVRENAKFSGTHSFLGNHVADYVLLNAFQFQDYGEKIKNIHSFQLLYALETTLGSTIGMNLSLGCPILPQDAREIKSPCLVAFGRRSHPGPYVQGYQKYISPFDTLSSPSPPSFECDYSNLGRAMAQHPTSACCEEKVSLPPPPRIAKPPLSPLTVGEGTLNNLKDEPDRLGPGSLLWKVPIGSQLQQPQPSTPDPFQVPQVPSHSHTITSPAHATLIPALGRDRLQQPQLSTPDPFQVPQVPSHSQTPTLDVGRPGVRDPRISRLIAAGESPSSFYSDSFNNITWIHKETHLSATLDTQYPLPAPTLASRAPTPFPGLQPPANLTLAGTNQLFPHIASYVCSPSSPTTSDSSSYHILRVPPNSCIDEVSAADFFVDSDGSSLFSDDDMSSTTSSDYSFESVNEDSCNDTTKRFNHLLPTCDPHLPLGDVLIAADRLAVGFTTMPTFISYLSFDPTSNALVADPPKYETNIRMPYKGVHCGREQRATLPFNGTYRISTVQSLNSTASLIYSDMAAHIKREVGPEQAKFLATRPPSIYHYNRSHYPGTVVRGQTRLENRYYEWRNLRRLHLDLISAVHATLTPEQSKDCNDADLCVIIVENDKALPAWVNRSAFFLQTAPFCNPFLTRHESTYLRSAASYFRFYGYEHTTNIIDHVLQLTVPDENVVYILLQHLLLDDLSRTGVKPLSSIGNILALHERKHREEFVIFQPGFASTFKDAQHYANSA</sequence>
<comment type="caution">
    <text evidence="2">The sequence shown here is derived from an EMBL/GenBank/DDBJ whole genome shotgun (WGS) entry which is preliminary data.</text>
</comment>
<keyword evidence="3" id="KW-1185">Reference proteome</keyword>
<feature type="region of interest" description="Disordered" evidence="1">
    <location>
        <begin position="262"/>
        <end position="293"/>
    </location>
</feature>
<evidence type="ECO:0000256" key="1">
    <source>
        <dbReference type="SAM" id="MobiDB-lite"/>
    </source>
</evidence>
<protein>
    <submittedName>
        <fullName evidence="2">Uncharacterized protein</fullName>
    </submittedName>
</protein>
<organism evidence="2 3">
    <name type="scientific">Suillus plorans</name>
    <dbReference type="NCBI Taxonomy" id="116603"/>
    <lineage>
        <taxon>Eukaryota</taxon>
        <taxon>Fungi</taxon>
        <taxon>Dikarya</taxon>
        <taxon>Basidiomycota</taxon>
        <taxon>Agaricomycotina</taxon>
        <taxon>Agaricomycetes</taxon>
        <taxon>Agaricomycetidae</taxon>
        <taxon>Boletales</taxon>
        <taxon>Suillineae</taxon>
        <taxon>Suillaceae</taxon>
        <taxon>Suillus</taxon>
    </lineage>
</organism>
<accession>A0A9P7DLN3</accession>
<proteinExistence type="predicted"/>
<reference evidence="2" key="1">
    <citation type="journal article" date="2020" name="New Phytol.">
        <title>Comparative genomics reveals dynamic genome evolution in host specialist ectomycorrhizal fungi.</title>
        <authorList>
            <person name="Lofgren L.A."/>
            <person name="Nguyen N.H."/>
            <person name="Vilgalys R."/>
            <person name="Ruytinx J."/>
            <person name="Liao H.L."/>
            <person name="Branco S."/>
            <person name="Kuo A."/>
            <person name="LaButti K."/>
            <person name="Lipzen A."/>
            <person name="Andreopoulos W."/>
            <person name="Pangilinan J."/>
            <person name="Riley R."/>
            <person name="Hundley H."/>
            <person name="Na H."/>
            <person name="Barry K."/>
            <person name="Grigoriev I.V."/>
            <person name="Stajich J.E."/>
            <person name="Kennedy P.G."/>
        </authorList>
    </citation>
    <scope>NUCLEOTIDE SEQUENCE</scope>
    <source>
        <strain evidence="2">S12</strain>
    </source>
</reference>
<dbReference type="Proteomes" id="UP000719766">
    <property type="component" value="Unassembled WGS sequence"/>
</dbReference>
<dbReference type="OrthoDB" id="2649473at2759"/>
<dbReference type="AlphaFoldDB" id="A0A9P7DLN3"/>
<evidence type="ECO:0000313" key="3">
    <source>
        <dbReference type="Proteomes" id="UP000719766"/>
    </source>
</evidence>
<feature type="compositionally biased region" description="Polar residues" evidence="1">
    <location>
        <begin position="262"/>
        <end position="285"/>
    </location>
</feature>
<gene>
    <name evidence="2" type="ORF">HD556DRAFT_1440799</name>
</gene>
<feature type="region of interest" description="Disordered" evidence="1">
    <location>
        <begin position="220"/>
        <end position="244"/>
    </location>
</feature>
<name>A0A9P7DLN3_9AGAM</name>
<dbReference type="GeneID" id="64599942"/>
<dbReference type="EMBL" id="JABBWE010000015">
    <property type="protein sequence ID" value="KAG1797840.1"/>
    <property type="molecule type" value="Genomic_DNA"/>
</dbReference>
<evidence type="ECO:0000313" key="2">
    <source>
        <dbReference type="EMBL" id="KAG1797840.1"/>
    </source>
</evidence>